<evidence type="ECO:0000256" key="1">
    <source>
        <dbReference type="SAM" id="MobiDB-lite"/>
    </source>
</evidence>
<feature type="compositionally biased region" description="Polar residues" evidence="1">
    <location>
        <begin position="50"/>
        <end position="64"/>
    </location>
</feature>
<feature type="non-terminal residue" evidence="2">
    <location>
        <position position="1"/>
    </location>
</feature>
<dbReference type="EMBL" id="QJKJ01003226">
    <property type="protein sequence ID" value="RDX99461.1"/>
    <property type="molecule type" value="Genomic_DNA"/>
</dbReference>
<protein>
    <submittedName>
        <fullName evidence="2">Uncharacterized protein</fullName>
    </submittedName>
</protein>
<proteinExistence type="predicted"/>
<dbReference type="AlphaFoldDB" id="A0A371H9K7"/>
<keyword evidence="3" id="KW-1185">Reference proteome</keyword>
<organism evidence="2 3">
    <name type="scientific">Mucuna pruriens</name>
    <name type="common">Velvet bean</name>
    <name type="synonym">Dolichos pruriens</name>
    <dbReference type="NCBI Taxonomy" id="157652"/>
    <lineage>
        <taxon>Eukaryota</taxon>
        <taxon>Viridiplantae</taxon>
        <taxon>Streptophyta</taxon>
        <taxon>Embryophyta</taxon>
        <taxon>Tracheophyta</taxon>
        <taxon>Spermatophyta</taxon>
        <taxon>Magnoliopsida</taxon>
        <taxon>eudicotyledons</taxon>
        <taxon>Gunneridae</taxon>
        <taxon>Pentapetalae</taxon>
        <taxon>rosids</taxon>
        <taxon>fabids</taxon>
        <taxon>Fabales</taxon>
        <taxon>Fabaceae</taxon>
        <taxon>Papilionoideae</taxon>
        <taxon>50 kb inversion clade</taxon>
        <taxon>NPAAA clade</taxon>
        <taxon>indigoferoid/millettioid clade</taxon>
        <taxon>Phaseoleae</taxon>
        <taxon>Mucuna</taxon>
    </lineage>
</organism>
<evidence type="ECO:0000313" key="2">
    <source>
        <dbReference type="EMBL" id="RDX99461.1"/>
    </source>
</evidence>
<reference evidence="2" key="1">
    <citation type="submission" date="2018-05" db="EMBL/GenBank/DDBJ databases">
        <title>Draft genome of Mucuna pruriens seed.</title>
        <authorList>
            <person name="Nnadi N.E."/>
            <person name="Vos R."/>
            <person name="Hasami M.H."/>
            <person name="Devisetty U.K."/>
            <person name="Aguiy J.C."/>
        </authorList>
    </citation>
    <scope>NUCLEOTIDE SEQUENCE [LARGE SCALE GENOMIC DNA]</scope>
    <source>
        <strain evidence="2">JCA_2017</strain>
    </source>
</reference>
<name>A0A371H9K7_MUCPR</name>
<feature type="compositionally biased region" description="Polar residues" evidence="1">
    <location>
        <begin position="9"/>
        <end position="33"/>
    </location>
</feature>
<feature type="region of interest" description="Disordered" evidence="1">
    <location>
        <begin position="1"/>
        <end position="73"/>
    </location>
</feature>
<dbReference type="Proteomes" id="UP000257109">
    <property type="component" value="Unassembled WGS sequence"/>
</dbReference>
<gene>
    <name evidence="2" type="ORF">CR513_17493</name>
</gene>
<accession>A0A371H9K7</accession>
<evidence type="ECO:0000313" key="3">
    <source>
        <dbReference type="Proteomes" id="UP000257109"/>
    </source>
</evidence>
<sequence length="73" mass="7862">MDLGRPSSVRESGSKPSSGNDSTSSRVTINLSSKELAPKAPFSEPISLSGRRTSMRSGNDSNRGQLLISRRLR</sequence>
<comment type="caution">
    <text evidence="2">The sequence shown here is derived from an EMBL/GenBank/DDBJ whole genome shotgun (WGS) entry which is preliminary data.</text>
</comment>